<accession>A0ABP7TRL9</accession>
<evidence type="ECO:0008006" key="3">
    <source>
        <dbReference type="Google" id="ProtNLM"/>
    </source>
</evidence>
<dbReference type="PANTHER" id="PTHR35040:SF9">
    <property type="entry name" value="4-LIKE CELL SURFACE PROTEIN, PUTATIVE (AFU_ORTHOLOGUE AFUA_4G14080)-RELATED"/>
    <property type="match status" value="1"/>
</dbReference>
<gene>
    <name evidence="1" type="ORF">GCM10022212_30620</name>
</gene>
<keyword evidence="2" id="KW-1185">Reference proteome</keyword>
<dbReference type="PANTHER" id="PTHR35040">
    <property type="match status" value="1"/>
</dbReference>
<evidence type="ECO:0000313" key="2">
    <source>
        <dbReference type="Proteomes" id="UP001501353"/>
    </source>
</evidence>
<dbReference type="InterPro" id="IPR021986">
    <property type="entry name" value="Spherulin4"/>
</dbReference>
<name>A0ABP7TRL9_9BURK</name>
<comment type="caution">
    <text evidence="1">The sequence shown here is derived from an EMBL/GenBank/DDBJ whole genome shotgun (WGS) entry which is preliminary data.</text>
</comment>
<dbReference type="Pfam" id="PF12138">
    <property type="entry name" value="Spherulin4"/>
    <property type="match status" value="1"/>
</dbReference>
<dbReference type="EMBL" id="BAAAZE010000013">
    <property type="protein sequence ID" value="GAA4030254.1"/>
    <property type="molecule type" value="Genomic_DNA"/>
</dbReference>
<sequence length="267" mass="29662">MTSVSRSFTPLHRIVRAVYSALCLMLFATGTQAAIYREALVPAYFYPSPNSTAWHSLNLLAKQMPTTAIMNPNSGPGTRLDPNYVTAIERLHVAGGKVIAYVSTSYGNRRLSDVTKDINTYLAFYKVDGFFIDEMTNDSSRAHLQYYQSLYNYVKALSPTYTVTGNPGTNVPEQYATLPLADKFVVFEDSLQNFKRYVAPAWMARHPASRFASIVHTSPRTQMAVVMKLNSTRGIAGLFVTSLGMPDPYFKLPARWGADVSQAVSLQ</sequence>
<proteinExistence type="predicted"/>
<protein>
    <recommendedName>
        <fullName evidence="3">Spherulation-specific family 4</fullName>
    </recommendedName>
</protein>
<dbReference type="Proteomes" id="UP001501353">
    <property type="component" value="Unassembled WGS sequence"/>
</dbReference>
<evidence type="ECO:0000313" key="1">
    <source>
        <dbReference type="EMBL" id="GAA4030254.1"/>
    </source>
</evidence>
<reference evidence="2" key="1">
    <citation type="journal article" date="2019" name="Int. J. Syst. Evol. Microbiol.">
        <title>The Global Catalogue of Microorganisms (GCM) 10K type strain sequencing project: providing services to taxonomists for standard genome sequencing and annotation.</title>
        <authorList>
            <consortium name="The Broad Institute Genomics Platform"/>
            <consortium name="The Broad Institute Genome Sequencing Center for Infectious Disease"/>
            <person name="Wu L."/>
            <person name="Ma J."/>
        </authorList>
    </citation>
    <scope>NUCLEOTIDE SEQUENCE [LARGE SCALE GENOMIC DNA]</scope>
    <source>
        <strain evidence="2">JCM 16673</strain>
    </source>
</reference>
<organism evidence="1 2">
    <name type="scientific">Actimicrobium antarcticum</name>
    <dbReference type="NCBI Taxonomy" id="1051899"/>
    <lineage>
        <taxon>Bacteria</taxon>
        <taxon>Pseudomonadati</taxon>
        <taxon>Pseudomonadota</taxon>
        <taxon>Betaproteobacteria</taxon>
        <taxon>Burkholderiales</taxon>
        <taxon>Oxalobacteraceae</taxon>
        <taxon>Actimicrobium</taxon>
    </lineage>
</organism>
<dbReference type="RefSeq" id="WP_344764550.1">
    <property type="nucleotide sequence ID" value="NZ_BAAAZE010000013.1"/>
</dbReference>